<proteinExistence type="predicted"/>
<evidence type="ECO:0000313" key="2">
    <source>
        <dbReference type="Proteomes" id="UP000019335"/>
    </source>
</evidence>
<reference evidence="1 2" key="1">
    <citation type="journal article" date="2014" name="Mol. Plant">
        <title>Chromosome Scale Genome Assembly and Transcriptome Profiling of Nannochloropsis gaditana in Nitrogen Depletion.</title>
        <authorList>
            <person name="Corteggiani Carpinelli E."/>
            <person name="Telatin A."/>
            <person name="Vitulo N."/>
            <person name="Forcato C."/>
            <person name="D'Angelo M."/>
            <person name="Schiavon R."/>
            <person name="Vezzi A."/>
            <person name="Giacometti G.M."/>
            <person name="Morosinotto T."/>
            <person name="Valle G."/>
        </authorList>
    </citation>
    <scope>NUCLEOTIDE SEQUENCE [LARGE SCALE GENOMIC DNA]</scope>
    <source>
        <strain evidence="1 2">B-31</strain>
    </source>
</reference>
<gene>
    <name evidence="1" type="ORF">Naga_100027g26</name>
</gene>
<keyword evidence="2" id="KW-1185">Reference proteome</keyword>
<dbReference type="EMBL" id="AZIL01001411">
    <property type="protein sequence ID" value="EWM23971.1"/>
    <property type="molecule type" value="Genomic_DNA"/>
</dbReference>
<dbReference type="AlphaFoldDB" id="W7TTR9"/>
<name>W7TTR9_9STRA</name>
<evidence type="ECO:0000313" key="1">
    <source>
        <dbReference type="EMBL" id="EWM23971.1"/>
    </source>
</evidence>
<accession>W7TTR9</accession>
<dbReference type="Proteomes" id="UP000019335">
    <property type="component" value="Chromosome 15"/>
</dbReference>
<protein>
    <submittedName>
        <fullName evidence="1">Uncharacterized protein</fullName>
    </submittedName>
</protein>
<comment type="caution">
    <text evidence="1">The sequence shown here is derived from an EMBL/GenBank/DDBJ whole genome shotgun (WGS) entry which is preliminary data.</text>
</comment>
<organism evidence="1 2">
    <name type="scientific">Nannochloropsis gaditana</name>
    <dbReference type="NCBI Taxonomy" id="72520"/>
    <lineage>
        <taxon>Eukaryota</taxon>
        <taxon>Sar</taxon>
        <taxon>Stramenopiles</taxon>
        <taxon>Ochrophyta</taxon>
        <taxon>Eustigmatophyceae</taxon>
        <taxon>Eustigmatales</taxon>
        <taxon>Monodopsidaceae</taxon>
        <taxon>Nannochloropsis</taxon>
    </lineage>
</organism>
<sequence length="141" mass="16664">MASPKRKSIIMMAYSDCVWKKYADGGQIILRQRVTGGSTAARSLNSPLFEVYHTRLAHYRRKSRLTRRPFNEERCYFQCAFANEKIFYFIFDLRAVKHPHSRLCLRAAVPSHLNFHRGQYKQFSLPGGRNKIQKLEYNIKY</sequence>